<proteinExistence type="predicted"/>
<dbReference type="HOGENOM" id="CLU_036516_1_0_1"/>
<sequence length="370" mass="41442">MSQLCTDNPARERRPSEVPLFTNPFSSLTVPAPVVCQQPLPVPPMDVNWRACPLVLRLTSPKSELPPPVNYLNYIWMLTIFDRGNALDGKTEEQHDHIRVLSEIYQGTDITIDRVPDILDKTHSLTPDVIAESINRLFADLTINISTLQYRLVLELATIATTEECWSFRNREVDHYSKAKVRDSPSEDTAATAGLTVGEKYSDVTVKVKEVMPDPWSTELLEFVADNGYSKKRDACFSEAAKFLSETTSFATSAFMWRSFLDAAAWNKADHSLHNAINTTTPIPPATFHPIIVNGMLQLYLAGHAPVPLAHPLYQYTCYDCRYFGHWSCRNGRGSRWTPATSIPSKDENSGSVTPCPSNRVAHLVLTVCR</sequence>
<dbReference type="EMBL" id="KN833735">
    <property type="protein sequence ID" value="KIK22832.1"/>
    <property type="molecule type" value="Genomic_DNA"/>
</dbReference>
<protein>
    <submittedName>
        <fullName evidence="1">Uncharacterized protein</fullName>
    </submittedName>
</protein>
<dbReference type="OrthoDB" id="70823at2759"/>
<organism evidence="1 2">
    <name type="scientific">Pisolithus microcarpus 441</name>
    <dbReference type="NCBI Taxonomy" id="765257"/>
    <lineage>
        <taxon>Eukaryota</taxon>
        <taxon>Fungi</taxon>
        <taxon>Dikarya</taxon>
        <taxon>Basidiomycota</taxon>
        <taxon>Agaricomycotina</taxon>
        <taxon>Agaricomycetes</taxon>
        <taxon>Agaricomycetidae</taxon>
        <taxon>Boletales</taxon>
        <taxon>Sclerodermatineae</taxon>
        <taxon>Pisolithaceae</taxon>
        <taxon>Pisolithus</taxon>
    </lineage>
</organism>
<evidence type="ECO:0000313" key="2">
    <source>
        <dbReference type="Proteomes" id="UP000054018"/>
    </source>
</evidence>
<keyword evidence="2" id="KW-1185">Reference proteome</keyword>
<accession>A0A0C9ZK58</accession>
<name>A0A0C9ZK58_9AGAM</name>
<reference evidence="1 2" key="1">
    <citation type="submission" date="2014-04" db="EMBL/GenBank/DDBJ databases">
        <authorList>
            <consortium name="DOE Joint Genome Institute"/>
            <person name="Kuo A."/>
            <person name="Kohler A."/>
            <person name="Costa M.D."/>
            <person name="Nagy L.G."/>
            <person name="Floudas D."/>
            <person name="Copeland A."/>
            <person name="Barry K.W."/>
            <person name="Cichocki N."/>
            <person name="Veneault-Fourrey C."/>
            <person name="LaButti K."/>
            <person name="Lindquist E.A."/>
            <person name="Lipzen A."/>
            <person name="Lundell T."/>
            <person name="Morin E."/>
            <person name="Murat C."/>
            <person name="Sun H."/>
            <person name="Tunlid A."/>
            <person name="Henrissat B."/>
            <person name="Grigoriev I.V."/>
            <person name="Hibbett D.S."/>
            <person name="Martin F."/>
            <person name="Nordberg H.P."/>
            <person name="Cantor M.N."/>
            <person name="Hua S.X."/>
        </authorList>
    </citation>
    <scope>NUCLEOTIDE SEQUENCE [LARGE SCALE GENOMIC DNA]</scope>
    <source>
        <strain evidence="1 2">441</strain>
    </source>
</reference>
<gene>
    <name evidence="1" type="ORF">PISMIDRAFT_11391</name>
</gene>
<dbReference type="Proteomes" id="UP000054018">
    <property type="component" value="Unassembled WGS sequence"/>
</dbReference>
<reference evidence="2" key="2">
    <citation type="submission" date="2015-01" db="EMBL/GenBank/DDBJ databases">
        <title>Evolutionary Origins and Diversification of the Mycorrhizal Mutualists.</title>
        <authorList>
            <consortium name="DOE Joint Genome Institute"/>
            <consortium name="Mycorrhizal Genomics Consortium"/>
            <person name="Kohler A."/>
            <person name="Kuo A."/>
            <person name="Nagy L.G."/>
            <person name="Floudas D."/>
            <person name="Copeland A."/>
            <person name="Barry K.W."/>
            <person name="Cichocki N."/>
            <person name="Veneault-Fourrey C."/>
            <person name="LaButti K."/>
            <person name="Lindquist E.A."/>
            <person name="Lipzen A."/>
            <person name="Lundell T."/>
            <person name="Morin E."/>
            <person name="Murat C."/>
            <person name="Riley R."/>
            <person name="Ohm R."/>
            <person name="Sun H."/>
            <person name="Tunlid A."/>
            <person name="Henrissat B."/>
            <person name="Grigoriev I.V."/>
            <person name="Hibbett D.S."/>
            <person name="Martin F."/>
        </authorList>
    </citation>
    <scope>NUCLEOTIDE SEQUENCE [LARGE SCALE GENOMIC DNA]</scope>
    <source>
        <strain evidence="2">441</strain>
    </source>
</reference>
<dbReference type="AlphaFoldDB" id="A0A0C9ZK58"/>
<evidence type="ECO:0000313" key="1">
    <source>
        <dbReference type="EMBL" id="KIK22832.1"/>
    </source>
</evidence>